<dbReference type="RefSeq" id="WP_091836479.1">
    <property type="nucleotide sequence ID" value="NZ_FPAA01000005.1"/>
</dbReference>
<sequence length="64" mass="7724">MNLQIDLTEEEWETALRCFRQRYEDLHRKVLVGQGKGWYIQQYQKEAHLLEKLIIHLTKKGPLS</sequence>
<name>A0A1I6RLG0_9BACL</name>
<keyword evidence="2" id="KW-1185">Reference proteome</keyword>
<dbReference type="Proteomes" id="UP000198660">
    <property type="component" value="Unassembled WGS sequence"/>
</dbReference>
<gene>
    <name evidence="1" type="ORF">SAMN05444972_105181</name>
</gene>
<dbReference type="OrthoDB" id="2990832at2"/>
<evidence type="ECO:0000313" key="1">
    <source>
        <dbReference type="EMBL" id="SFS65535.1"/>
    </source>
</evidence>
<proteinExistence type="predicted"/>
<protein>
    <submittedName>
        <fullName evidence="1">Uncharacterized protein</fullName>
    </submittedName>
</protein>
<dbReference type="AlphaFoldDB" id="A0A1I6RLG0"/>
<organism evidence="1 2">
    <name type="scientific">Marininema halotolerans</name>
    <dbReference type="NCBI Taxonomy" id="1155944"/>
    <lineage>
        <taxon>Bacteria</taxon>
        <taxon>Bacillati</taxon>
        <taxon>Bacillota</taxon>
        <taxon>Bacilli</taxon>
        <taxon>Bacillales</taxon>
        <taxon>Thermoactinomycetaceae</taxon>
        <taxon>Marininema</taxon>
    </lineage>
</organism>
<evidence type="ECO:0000313" key="2">
    <source>
        <dbReference type="Proteomes" id="UP000198660"/>
    </source>
</evidence>
<reference evidence="2" key="1">
    <citation type="submission" date="2016-10" db="EMBL/GenBank/DDBJ databases">
        <authorList>
            <person name="Varghese N."/>
            <person name="Submissions S."/>
        </authorList>
    </citation>
    <scope>NUCLEOTIDE SEQUENCE [LARGE SCALE GENOMIC DNA]</scope>
    <source>
        <strain evidence="2">DSM 45789</strain>
    </source>
</reference>
<accession>A0A1I6RLG0</accession>
<dbReference type="EMBL" id="FPAA01000005">
    <property type="protein sequence ID" value="SFS65535.1"/>
    <property type="molecule type" value="Genomic_DNA"/>
</dbReference>